<dbReference type="PRINTS" id="PR00144">
    <property type="entry name" value="DALDHYDRTASE"/>
</dbReference>
<name>U6B783_9HYPH</name>
<dbReference type="CDD" id="cd04823">
    <property type="entry name" value="ALAD_PBGS_aspartate_rich"/>
    <property type="match status" value="1"/>
</dbReference>
<evidence type="ECO:0000256" key="7">
    <source>
        <dbReference type="ARBA" id="ARBA00023244"/>
    </source>
</evidence>
<dbReference type="PATRIC" id="fig|1261131.3.peg.314"/>
<comment type="catalytic activity">
    <reaction evidence="8 11">
        <text>2 5-aminolevulinate = porphobilinogen + 2 H2O + H(+)</text>
        <dbReference type="Rhea" id="RHEA:24064"/>
        <dbReference type="ChEBI" id="CHEBI:15377"/>
        <dbReference type="ChEBI" id="CHEBI:15378"/>
        <dbReference type="ChEBI" id="CHEBI:58126"/>
        <dbReference type="ChEBI" id="CHEBI:356416"/>
        <dbReference type="EC" id="4.2.1.24"/>
    </reaction>
</comment>
<dbReference type="NCBIfam" id="NF006762">
    <property type="entry name" value="PRK09283.1"/>
    <property type="match status" value="1"/>
</dbReference>
<evidence type="ECO:0000256" key="6">
    <source>
        <dbReference type="ARBA" id="ARBA00023239"/>
    </source>
</evidence>
<dbReference type="GO" id="GO:0005829">
    <property type="term" value="C:cytosol"/>
    <property type="evidence" value="ECO:0007669"/>
    <property type="project" value="TreeGrafter"/>
</dbReference>
<dbReference type="eggNOG" id="COG0113">
    <property type="taxonomic scope" value="Bacteria"/>
</dbReference>
<dbReference type="InterPro" id="IPR013785">
    <property type="entry name" value="Aldolase_TIM"/>
</dbReference>
<evidence type="ECO:0000256" key="10">
    <source>
        <dbReference type="PIRSR" id="PIRSR001415-5"/>
    </source>
</evidence>
<dbReference type="KEGG" id="lar:lam_326"/>
<evidence type="ECO:0000256" key="1">
    <source>
        <dbReference type="ARBA" id="ARBA00004694"/>
    </source>
</evidence>
<dbReference type="RefSeq" id="WP_023466208.1">
    <property type="nucleotide sequence ID" value="NC_022793.1"/>
</dbReference>
<keyword evidence="14" id="KW-1185">Reference proteome</keyword>
<evidence type="ECO:0000256" key="8">
    <source>
        <dbReference type="ARBA" id="ARBA00047651"/>
    </source>
</evidence>
<feature type="active site" description="Schiff-base intermediate with substrate" evidence="9">
    <location>
        <position position="244"/>
    </location>
</feature>
<dbReference type="PANTHER" id="PTHR11458">
    <property type="entry name" value="DELTA-AMINOLEVULINIC ACID DEHYDRATASE"/>
    <property type="match status" value="1"/>
</dbReference>
<reference evidence="13 14" key="1">
    <citation type="journal article" date="2014" name="Mol. Plant Microbe Interact.">
        <title>The complete genome sequence of Candidatus Liberibacter americanus, associated with citrus Huanglongbing.</title>
        <authorList>
            <person name="Wulff N.A."/>
            <person name="Zhang S."/>
            <person name="Setubal J.C."/>
            <person name="Almeida N.F."/>
            <person name="Martins E.C."/>
            <person name="Harakava R."/>
            <person name="Kumar D."/>
            <person name="Rangel L.T."/>
            <person name="Foissac X."/>
            <person name="Bove J."/>
            <person name="Gabriel D.W."/>
        </authorList>
    </citation>
    <scope>NUCLEOTIDE SEQUENCE [LARGE SCALE GENOMIC DNA]</scope>
    <source>
        <strain evidence="13 14">Sao Paulo</strain>
    </source>
</reference>
<comment type="similarity">
    <text evidence="2 12">Belongs to the ALAD family.</text>
</comment>
<keyword evidence="6 11" id="KW-0456">Lyase</keyword>
<dbReference type="AlphaFoldDB" id="U6B783"/>
<evidence type="ECO:0000313" key="13">
    <source>
        <dbReference type="EMBL" id="AHA27696.1"/>
    </source>
</evidence>
<evidence type="ECO:0000256" key="11">
    <source>
        <dbReference type="RuleBase" id="RU000515"/>
    </source>
</evidence>
<feature type="active site" description="Schiff-base intermediate with substrate" evidence="9">
    <location>
        <position position="190"/>
    </location>
</feature>
<organism evidence="13 14">
    <name type="scientific">Candidatus Liberibacter americanus str. Sao Paulo</name>
    <dbReference type="NCBI Taxonomy" id="1261131"/>
    <lineage>
        <taxon>Bacteria</taxon>
        <taxon>Pseudomonadati</taxon>
        <taxon>Pseudomonadota</taxon>
        <taxon>Alphaproteobacteria</taxon>
        <taxon>Hyphomicrobiales</taxon>
        <taxon>Rhizobiaceae</taxon>
        <taxon>Liberibacter</taxon>
    </lineage>
</organism>
<dbReference type="PROSITE" id="PS00169">
    <property type="entry name" value="D_ALA_DEHYDRATASE"/>
    <property type="match status" value="1"/>
</dbReference>
<dbReference type="GO" id="GO:0004655">
    <property type="term" value="F:porphobilinogen synthase activity"/>
    <property type="evidence" value="ECO:0007669"/>
    <property type="project" value="UniProtKB-EC"/>
</dbReference>
<evidence type="ECO:0000256" key="4">
    <source>
        <dbReference type="ARBA" id="ARBA00020771"/>
    </source>
</evidence>
<dbReference type="GO" id="GO:0006782">
    <property type="term" value="P:protoporphyrinogen IX biosynthetic process"/>
    <property type="evidence" value="ECO:0007669"/>
    <property type="project" value="UniProtKB-UniPathway"/>
</dbReference>
<dbReference type="UniPathway" id="UPA00251">
    <property type="reaction ID" value="UER00318"/>
</dbReference>
<evidence type="ECO:0000256" key="9">
    <source>
        <dbReference type="PIRSR" id="PIRSR001415-1"/>
    </source>
</evidence>
<dbReference type="PANTHER" id="PTHR11458:SF0">
    <property type="entry name" value="DELTA-AMINOLEVULINIC ACID DEHYDRATASE"/>
    <property type="match status" value="1"/>
</dbReference>
<keyword evidence="7 11" id="KW-0627">Porphyrin biosynthesis</keyword>
<dbReference type="SMART" id="SM01004">
    <property type="entry name" value="ALAD"/>
    <property type="match status" value="1"/>
</dbReference>
<gene>
    <name evidence="13" type="primary">hemB</name>
    <name evidence="13" type="ORF">lam_326</name>
</gene>
<dbReference type="InterPro" id="IPR030656">
    <property type="entry name" value="ALAD_AS"/>
</dbReference>
<dbReference type="STRING" id="1261131.lam_326"/>
<evidence type="ECO:0000256" key="12">
    <source>
        <dbReference type="RuleBase" id="RU004161"/>
    </source>
</evidence>
<dbReference type="EC" id="4.2.1.24" evidence="3 11"/>
<evidence type="ECO:0000313" key="14">
    <source>
        <dbReference type="Proteomes" id="UP000017862"/>
    </source>
</evidence>
<keyword evidence="5" id="KW-0350">Heme biosynthesis</keyword>
<protein>
    <recommendedName>
        <fullName evidence="4 11">Delta-aminolevulinic acid dehydratase</fullName>
        <ecNumber evidence="3 11">4.2.1.24</ecNumber>
    </recommendedName>
</protein>
<dbReference type="Proteomes" id="UP000017862">
    <property type="component" value="Chromosome"/>
</dbReference>
<evidence type="ECO:0000256" key="5">
    <source>
        <dbReference type="ARBA" id="ARBA00023133"/>
    </source>
</evidence>
<keyword evidence="10" id="KW-0479">Metal-binding</keyword>
<comment type="subunit">
    <text evidence="11">Homooctamer.</text>
</comment>
<dbReference type="InterPro" id="IPR001731">
    <property type="entry name" value="ALAD"/>
</dbReference>
<evidence type="ECO:0000256" key="3">
    <source>
        <dbReference type="ARBA" id="ARBA00012053"/>
    </source>
</evidence>
<proteinExistence type="inferred from homology"/>
<dbReference type="PIRSF" id="PIRSF001415">
    <property type="entry name" value="Porphbilin_synth"/>
    <property type="match status" value="1"/>
</dbReference>
<sequence>MRRNRKSDWIRELVRENSLSVKDLVLPIFLTDGKNIKHKIDSMPGILRMSIDVAIEKIKQAADLGITAIAIFPNINKDYKDAMGSHILNPNNLINEGTYSIKKKVPNIGIITDVALDPFTIHGHDGILRNGEIINDETLEIISRAAVEQANAGADIIAPSEMMDGRVRAIRKMLDDNGHINVGIMPYSVKFNSSFYGPYRDAISTKGLLEGDKKTYYVDPANAQESIREANLDIEEGADMILIKPGLPYLDICFRIKEKFGLPTFAYQVSGEYSMIQAASLKGWIDRKSAMLESLISFKRAGCDGIFTYFAIEAASIIGKNK</sequence>
<keyword evidence="10" id="KW-0460">Magnesium</keyword>
<dbReference type="SUPFAM" id="SSF51569">
    <property type="entry name" value="Aldolase"/>
    <property type="match status" value="1"/>
</dbReference>
<evidence type="ECO:0000256" key="2">
    <source>
        <dbReference type="ARBA" id="ARBA00008055"/>
    </source>
</evidence>
<comment type="pathway">
    <text evidence="1">Porphyrin-containing compound metabolism; protoporphyrin-IX biosynthesis; coproporphyrinogen-III from 5-aminolevulinate: step 1/4.</text>
</comment>
<dbReference type="HOGENOM" id="CLU_035731_0_0_5"/>
<feature type="binding site" evidence="10">
    <location>
        <position position="229"/>
    </location>
    <ligand>
        <name>Mg(2+)</name>
        <dbReference type="ChEBI" id="CHEBI:18420"/>
    </ligand>
</feature>
<dbReference type="Gene3D" id="3.20.20.70">
    <property type="entry name" value="Aldolase class I"/>
    <property type="match status" value="1"/>
</dbReference>
<dbReference type="Pfam" id="PF00490">
    <property type="entry name" value="ALAD"/>
    <property type="match status" value="1"/>
</dbReference>
<accession>U6B783</accession>
<dbReference type="EMBL" id="CP006604">
    <property type="protein sequence ID" value="AHA27696.1"/>
    <property type="molecule type" value="Genomic_DNA"/>
</dbReference>
<dbReference type="GO" id="GO:0008270">
    <property type="term" value="F:zinc ion binding"/>
    <property type="evidence" value="ECO:0007669"/>
    <property type="project" value="TreeGrafter"/>
</dbReference>
<dbReference type="FunFam" id="3.20.20.70:FF:000019">
    <property type="entry name" value="Delta-aminolevulinic acid dehydratase"/>
    <property type="match status" value="1"/>
</dbReference>